<dbReference type="EMBL" id="JAUSTZ010000008">
    <property type="protein sequence ID" value="MDQ0227183.1"/>
    <property type="molecule type" value="Genomic_DNA"/>
</dbReference>
<keyword evidence="1" id="KW-0732">Signal</keyword>
<comment type="caution">
    <text evidence="2">The sequence shown here is derived from an EMBL/GenBank/DDBJ whole genome shotgun (WGS) entry which is preliminary data.</text>
</comment>
<accession>A0ABT9Z4J4</accession>
<dbReference type="Proteomes" id="UP001232245">
    <property type="component" value="Unassembled WGS sequence"/>
</dbReference>
<gene>
    <name evidence="2" type="ORF">J2S02_003528</name>
</gene>
<organism evidence="2 3">
    <name type="scientific">Metabacillus niabensis</name>
    <dbReference type="NCBI Taxonomy" id="324854"/>
    <lineage>
        <taxon>Bacteria</taxon>
        <taxon>Bacillati</taxon>
        <taxon>Bacillota</taxon>
        <taxon>Bacilli</taxon>
        <taxon>Bacillales</taxon>
        <taxon>Bacillaceae</taxon>
        <taxon>Metabacillus</taxon>
    </lineage>
</organism>
<feature type="signal peptide" evidence="1">
    <location>
        <begin position="1"/>
        <end position="24"/>
    </location>
</feature>
<dbReference type="RefSeq" id="WP_095299713.1">
    <property type="nucleotide sequence ID" value="NZ_CADEPK010000353.1"/>
</dbReference>
<evidence type="ECO:0000313" key="3">
    <source>
        <dbReference type="Proteomes" id="UP001232245"/>
    </source>
</evidence>
<evidence type="ECO:0000256" key="1">
    <source>
        <dbReference type="SAM" id="SignalP"/>
    </source>
</evidence>
<proteinExistence type="predicted"/>
<reference evidence="2 3" key="1">
    <citation type="submission" date="2023-07" db="EMBL/GenBank/DDBJ databases">
        <title>Genomic Encyclopedia of Type Strains, Phase IV (KMG-IV): sequencing the most valuable type-strain genomes for metagenomic binning, comparative biology and taxonomic classification.</title>
        <authorList>
            <person name="Goeker M."/>
        </authorList>
    </citation>
    <scope>NUCLEOTIDE SEQUENCE [LARGE SCALE GENOMIC DNA]</scope>
    <source>
        <strain evidence="2 3">DSM 17723</strain>
    </source>
</reference>
<protein>
    <submittedName>
        <fullName evidence="2">Uncharacterized protein</fullName>
    </submittedName>
</protein>
<evidence type="ECO:0000313" key="2">
    <source>
        <dbReference type="EMBL" id="MDQ0227183.1"/>
    </source>
</evidence>
<sequence>MTKKQIAIFLLILFYLLSVGSAYAFNGDTTVEEPREHSPQRKIERELKQLPDESFLEQDERS</sequence>
<name>A0ABT9Z4J4_9BACI</name>
<feature type="chain" id="PRO_5045842246" evidence="1">
    <location>
        <begin position="25"/>
        <end position="62"/>
    </location>
</feature>
<keyword evidence="3" id="KW-1185">Reference proteome</keyword>